<dbReference type="Pfam" id="PF12825">
    <property type="entry name" value="DUF3818"/>
    <property type="match status" value="1"/>
</dbReference>
<dbReference type="PANTHER" id="PTHR47185">
    <property type="entry name" value="PX DOMAIN-CONTAINING PROTEIN YPR097W"/>
    <property type="match status" value="1"/>
</dbReference>
<feature type="domain" description="PX" evidence="2">
    <location>
        <begin position="230"/>
        <end position="510"/>
    </location>
</feature>
<dbReference type="AlphaFoldDB" id="A0A9P5CZE1"/>
<dbReference type="InterPro" id="IPR047168">
    <property type="entry name" value="LEC1-like"/>
</dbReference>
<gene>
    <name evidence="4" type="ORF">GMORB2_3178</name>
</gene>
<comment type="caution">
    <text evidence="4">The sequence shown here is derived from an EMBL/GenBank/DDBJ whole genome shotgun (WGS) entry which is preliminary data.</text>
</comment>
<accession>A0A9P5CZE1</accession>
<dbReference type="Proteomes" id="UP000749293">
    <property type="component" value="Unassembled WGS sequence"/>
</dbReference>
<dbReference type="PANTHER" id="PTHR47185:SF2">
    <property type="entry name" value="FUNGAL PROTEIN"/>
    <property type="match status" value="1"/>
</dbReference>
<sequence length="757" mass="82763">MTTESEAAAAAAAAAAATTPILTPTQITALFDILTHSQTYAEIESFKYPDAVRGYGHPFTSDTTSSSPAEAEADKAEAEAEVEKNKAETEMKNKDETGTTKTSAPILSTLLNRIALRLPWLRDLAPEFWSESIQGLLVSLAEADLSESYDKGTLGLRKTLATGSSAVVEMVFRGVVGGVRRCGGDTMHAMPSKDGGRSEDSQYDLGSADDLQRAWDSAVQQLVYGDLTHSMFDHMARTSDLQGHSPTIKAASQYTIMHLAAFMHQTFTVSPEGQYLLQLLESVHGLLPYKMIKQTLRVGNAATMINGMLRLLLAKLSVGGITNWVGLTTNADDGMNLLQRIISLVLLWDATEFRKIAERIEKGADSGGGGKSDASATPDGKVLKKIRQFALQDDRSEHEAVRAASLAQSQSIITAILTSSSEPELAASLSEAQHAQCMDYYSALLSVRDRDAITTVLCRQQPDRFTQAVRELVTTYEPFIRMVHQNIDLREHLEGMQGFIDDFIKTCRPKANAATTTASGSGSSWVSWTRGVMLATAAERESAPTVKPPSVEDYVGLIDRNKNLLYRWVHAVAKNCPEVWTELEKWVSMAAAEFRHKDDGDGTGIESRLEKLFRSLPSESDRQSVRRALDSHAAYLSTLSDLSHRRFQQLLDRNSSTGAADVAEEAATSVKVGPGMYLSRWQHLLEQTSISPELPVGPVRTGRQVKHTLARTKAGILGDRAHAQQDLVIKEGERFPTQPDVSVVVDKLGKGFFEMLT</sequence>
<dbReference type="EMBL" id="JAANYQ010000017">
    <property type="protein sequence ID" value="KAF4120377.1"/>
    <property type="molecule type" value="Genomic_DNA"/>
</dbReference>
<dbReference type="InterPro" id="IPR024555">
    <property type="entry name" value="PX-associated"/>
</dbReference>
<dbReference type="OrthoDB" id="2117459at2759"/>
<protein>
    <submittedName>
        <fullName evidence="4">Uncharacterized protein</fullName>
    </submittedName>
</protein>
<dbReference type="InterPro" id="IPR024554">
    <property type="entry name" value="LEC1-like_C"/>
</dbReference>
<keyword evidence="5" id="KW-1185">Reference proteome</keyword>
<evidence type="ECO:0000313" key="4">
    <source>
        <dbReference type="EMBL" id="KAF4120377.1"/>
    </source>
</evidence>
<proteinExistence type="predicted"/>
<feature type="region of interest" description="Disordered" evidence="1">
    <location>
        <begin position="58"/>
        <end position="101"/>
    </location>
</feature>
<reference evidence="4" key="1">
    <citation type="submission" date="2020-03" db="EMBL/GenBank/DDBJ databases">
        <title>Site-based positive gene gene selection in Geosmithia morbida across the United States reveals a broad range of putative effectors and factors for local host and environmental adapation.</title>
        <authorList>
            <person name="Onufrak A."/>
            <person name="Murdoch R.W."/>
            <person name="Gazis R."/>
            <person name="Huff M."/>
            <person name="Staton M."/>
            <person name="Klingeman W."/>
            <person name="Hadziabdic D."/>
        </authorList>
    </citation>
    <scope>NUCLEOTIDE SEQUENCE</scope>
    <source>
        <strain evidence="4">1262</strain>
    </source>
</reference>
<feature type="domain" description="PX-associated" evidence="3">
    <location>
        <begin position="20"/>
        <end position="174"/>
    </location>
</feature>
<organism evidence="4 5">
    <name type="scientific">Geosmithia morbida</name>
    <dbReference type="NCBI Taxonomy" id="1094350"/>
    <lineage>
        <taxon>Eukaryota</taxon>
        <taxon>Fungi</taxon>
        <taxon>Dikarya</taxon>
        <taxon>Ascomycota</taxon>
        <taxon>Pezizomycotina</taxon>
        <taxon>Sordariomycetes</taxon>
        <taxon>Hypocreomycetidae</taxon>
        <taxon>Hypocreales</taxon>
        <taxon>Bionectriaceae</taxon>
        <taxon>Geosmithia</taxon>
    </lineage>
</organism>
<dbReference type="GeneID" id="55969406"/>
<evidence type="ECO:0000256" key="1">
    <source>
        <dbReference type="SAM" id="MobiDB-lite"/>
    </source>
</evidence>
<evidence type="ECO:0000259" key="2">
    <source>
        <dbReference type="Pfam" id="PF12825"/>
    </source>
</evidence>
<name>A0A9P5CZE1_9HYPO</name>
<dbReference type="Pfam" id="PF12828">
    <property type="entry name" value="PXB"/>
    <property type="match status" value="1"/>
</dbReference>
<feature type="compositionally biased region" description="Basic and acidic residues" evidence="1">
    <location>
        <begin position="72"/>
        <end position="98"/>
    </location>
</feature>
<dbReference type="GO" id="GO:0035091">
    <property type="term" value="F:phosphatidylinositol binding"/>
    <property type="evidence" value="ECO:0007669"/>
    <property type="project" value="TreeGrafter"/>
</dbReference>
<evidence type="ECO:0000313" key="5">
    <source>
        <dbReference type="Proteomes" id="UP000749293"/>
    </source>
</evidence>
<dbReference type="RefSeq" id="XP_035319029.1">
    <property type="nucleotide sequence ID" value="XM_035465154.1"/>
</dbReference>
<evidence type="ECO:0000259" key="3">
    <source>
        <dbReference type="Pfam" id="PF12828"/>
    </source>
</evidence>